<evidence type="ECO:0000313" key="2">
    <source>
        <dbReference type="EMBL" id="KAK1301296.1"/>
    </source>
</evidence>
<gene>
    <name evidence="2" type="ORF">QJS10_CPB12g01005</name>
</gene>
<name>A0AAV9DIA9_ACOCL</name>
<comment type="caution">
    <text evidence="2">The sequence shown here is derived from an EMBL/GenBank/DDBJ whole genome shotgun (WGS) entry which is preliminary data.</text>
</comment>
<proteinExistence type="predicted"/>
<feature type="region of interest" description="Disordered" evidence="1">
    <location>
        <begin position="1"/>
        <end position="21"/>
    </location>
</feature>
<sequence length="80" mass="8538">MERDNLAQVGGGGEHDLLGGERHRCRTGSLGSAGSVDGGLGTICEFYPATFGLWYQLDRIDAPLSGHLPLSSFRKASMRS</sequence>
<organism evidence="2 3">
    <name type="scientific">Acorus calamus</name>
    <name type="common">Sweet flag</name>
    <dbReference type="NCBI Taxonomy" id="4465"/>
    <lineage>
        <taxon>Eukaryota</taxon>
        <taxon>Viridiplantae</taxon>
        <taxon>Streptophyta</taxon>
        <taxon>Embryophyta</taxon>
        <taxon>Tracheophyta</taxon>
        <taxon>Spermatophyta</taxon>
        <taxon>Magnoliopsida</taxon>
        <taxon>Liliopsida</taxon>
        <taxon>Acoraceae</taxon>
        <taxon>Acorus</taxon>
    </lineage>
</organism>
<evidence type="ECO:0000313" key="3">
    <source>
        <dbReference type="Proteomes" id="UP001180020"/>
    </source>
</evidence>
<evidence type="ECO:0000256" key="1">
    <source>
        <dbReference type="SAM" id="MobiDB-lite"/>
    </source>
</evidence>
<reference evidence="2" key="2">
    <citation type="submission" date="2023-06" db="EMBL/GenBank/DDBJ databases">
        <authorList>
            <person name="Ma L."/>
            <person name="Liu K.-W."/>
            <person name="Li Z."/>
            <person name="Hsiao Y.-Y."/>
            <person name="Qi Y."/>
            <person name="Fu T."/>
            <person name="Tang G."/>
            <person name="Zhang D."/>
            <person name="Sun W.-H."/>
            <person name="Liu D.-K."/>
            <person name="Li Y."/>
            <person name="Chen G.-Z."/>
            <person name="Liu X.-D."/>
            <person name="Liao X.-Y."/>
            <person name="Jiang Y.-T."/>
            <person name="Yu X."/>
            <person name="Hao Y."/>
            <person name="Huang J."/>
            <person name="Zhao X.-W."/>
            <person name="Ke S."/>
            <person name="Chen Y.-Y."/>
            <person name="Wu W.-L."/>
            <person name="Hsu J.-L."/>
            <person name="Lin Y.-F."/>
            <person name="Huang M.-D."/>
            <person name="Li C.-Y."/>
            <person name="Huang L."/>
            <person name="Wang Z.-W."/>
            <person name="Zhao X."/>
            <person name="Zhong W.-Y."/>
            <person name="Peng D.-H."/>
            <person name="Ahmad S."/>
            <person name="Lan S."/>
            <person name="Zhang J.-S."/>
            <person name="Tsai W.-C."/>
            <person name="Van De Peer Y."/>
            <person name="Liu Z.-J."/>
        </authorList>
    </citation>
    <scope>NUCLEOTIDE SEQUENCE</scope>
    <source>
        <strain evidence="2">CP</strain>
        <tissue evidence="2">Leaves</tissue>
    </source>
</reference>
<dbReference type="AlphaFoldDB" id="A0AAV9DIA9"/>
<dbReference type="Proteomes" id="UP001180020">
    <property type="component" value="Unassembled WGS sequence"/>
</dbReference>
<dbReference type="EMBL" id="JAUJYO010000012">
    <property type="protein sequence ID" value="KAK1301296.1"/>
    <property type="molecule type" value="Genomic_DNA"/>
</dbReference>
<protein>
    <submittedName>
        <fullName evidence="2">Uncharacterized protein</fullName>
    </submittedName>
</protein>
<reference evidence="2" key="1">
    <citation type="journal article" date="2023" name="Nat. Commun.">
        <title>Diploid and tetraploid genomes of Acorus and the evolution of monocots.</title>
        <authorList>
            <person name="Ma L."/>
            <person name="Liu K.W."/>
            <person name="Li Z."/>
            <person name="Hsiao Y.Y."/>
            <person name="Qi Y."/>
            <person name="Fu T."/>
            <person name="Tang G.D."/>
            <person name="Zhang D."/>
            <person name="Sun W.H."/>
            <person name="Liu D.K."/>
            <person name="Li Y."/>
            <person name="Chen G.Z."/>
            <person name="Liu X.D."/>
            <person name="Liao X.Y."/>
            <person name="Jiang Y.T."/>
            <person name="Yu X."/>
            <person name="Hao Y."/>
            <person name="Huang J."/>
            <person name="Zhao X.W."/>
            <person name="Ke S."/>
            <person name="Chen Y.Y."/>
            <person name="Wu W.L."/>
            <person name="Hsu J.L."/>
            <person name="Lin Y.F."/>
            <person name="Huang M.D."/>
            <person name="Li C.Y."/>
            <person name="Huang L."/>
            <person name="Wang Z.W."/>
            <person name="Zhao X."/>
            <person name="Zhong W.Y."/>
            <person name="Peng D.H."/>
            <person name="Ahmad S."/>
            <person name="Lan S."/>
            <person name="Zhang J.S."/>
            <person name="Tsai W.C."/>
            <person name="Van de Peer Y."/>
            <person name="Liu Z.J."/>
        </authorList>
    </citation>
    <scope>NUCLEOTIDE SEQUENCE</scope>
    <source>
        <strain evidence="2">CP</strain>
    </source>
</reference>
<keyword evidence="3" id="KW-1185">Reference proteome</keyword>
<accession>A0AAV9DIA9</accession>